<keyword evidence="9" id="KW-1185">Reference proteome</keyword>
<dbReference type="Gene3D" id="3.40.50.2300">
    <property type="match status" value="1"/>
</dbReference>
<dbReference type="EMBL" id="WBOS01000002">
    <property type="protein sequence ID" value="KAB2337529.1"/>
    <property type="molecule type" value="Genomic_DNA"/>
</dbReference>
<dbReference type="PIRSF" id="PIRSF000876">
    <property type="entry name" value="RR_chemtxs_CheB"/>
    <property type="match status" value="1"/>
</dbReference>
<dbReference type="InterPro" id="IPR008248">
    <property type="entry name" value="CheB-like"/>
</dbReference>
<comment type="catalytic activity">
    <reaction evidence="2 3">
        <text>[protein]-L-glutamate 5-O-methyl ester + H2O = L-glutamyl-[protein] + methanol + H(+)</text>
        <dbReference type="Rhea" id="RHEA:23236"/>
        <dbReference type="Rhea" id="RHEA-COMP:10208"/>
        <dbReference type="Rhea" id="RHEA-COMP:10311"/>
        <dbReference type="ChEBI" id="CHEBI:15377"/>
        <dbReference type="ChEBI" id="CHEBI:15378"/>
        <dbReference type="ChEBI" id="CHEBI:17790"/>
        <dbReference type="ChEBI" id="CHEBI:29973"/>
        <dbReference type="ChEBI" id="CHEBI:82795"/>
        <dbReference type="EC" id="3.1.1.61"/>
    </reaction>
</comment>
<dbReference type="InterPro" id="IPR011006">
    <property type="entry name" value="CheY-like_superfamily"/>
</dbReference>
<feature type="modified residue" description="4-aspartylphosphate" evidence="3 5">
    <location>
        <position position="56"/>
    </location>
</feature>
<dbReference type="InterPro" id="IPR035909">
    <property type="entry name" value="CheB_C"/>
</dbReference>
<sequence>MRKINVLVVDDSAFMRKLISDFLSENPEITVVATARNGEDGLKKVKELNPDVVTMDIEMPILNGLDALKQIMHEHPVPVIMLSSTTGSGAENTLTAIQYGAFDFIAKPSGAISLDLHKIKEELVEKVISASKVSKKHLINLETNRNTPIKQEERYSKIEPIETINLVSPKKENNKKKIICIGTSTGGPRALQKVLTTLPENIDAGILIVQHMPAGFTKSLANRLNSVCHISVKEATCGEIVQKGTAYIAPGGFHLKVKESGSNLMIQLDQTEAIYGHRPSVDVLFESLSEITEYKKVAVIMTGMGSDGKKGLIALKNTGKTAAIAESEETSIVFGMPKAAIATNLVDEIQTVDKIANTILKFL</sequence>
<feature type="active site" evidence="3 4">
    <location>
        <position position="307"/>
    </location>
</feature>
<dbReference type="GO" id="GO:0050568">
    <property type="term" value="F:protein-glutamine glutaminase activity"/>
    <property type="evidence" value="ECO:0007669"/>
    <property type="project" value="UniProtKB-UniRule"/>
</dbReference>
<dbReference type="PROSITE" id="PS50122">
    <property type="entry name" value="CHEB"/>
    <property type="match status" value="1"/>
</dbReference>
<dbReference type="EC" id="3.5.1.44" evidence="3"/>
<evidence type="ECO:0000256" key="3">
    <source>
        <dbReference type="HAMAP-Rule" id="MF_00099"/>
    </source>
</evidence>
<comment type="function">
    <text evidence="3">Involved in chemotaxis. Part of a chemotaxis signal transduction system that modulates chemotaxis in response to various stimuli. Catalyzes the demethylation of specific methylglutamate residues introduced into the chemoreceptors (methyl-accepting chemotaxis proteins or MCP) by CheR. Also mediates the irreversible deamidation of specific glutamine residues to glutamic acid.</text>
</comment>
<comment type="catalytic activity">
    <reaction evidence="3">
        <text>L-glutaminyl-[protein] + H2O = L-glutamyl-[protein] + NH4(+)</text>
        <dbReference type="Rhea" id="RHEA:16441"/>
        <dbReference type="Rhea" id="RHEA-COMP:10207"/>
        <dbReference type="Rhea" id="RHEA-COMP:10208"/>
        <dbReference type="ChEBI" id="CHEBI:15377"/>
        <dbReference type="ChEBI" id="CHEBI:28938"/>
        <dbReference type="ChEBI" id="CHEBI:29973"/>
        <dbReference type="ChEBI" id="CHEBI:30011"/>
        <dbReference type="EC" id="3.5.1.44"/>
    </reaction>
</comment>
<evidence type="ECO:0000256" key="1">
    <source>
        <dbReference type="ARBA" id="ARBA00022801"/>
    </source>
</evidence>
<dbReference type="CDD" id="cd16432">
    <property type="entry name" value="CheB_Rec"/>
    <property type="match status" value="1"/>
</dbReference>
<dbReference type="PANTHER" id="PTHR42872">
    <property type="entry name" value="PROTEIN-GLUTAMATE METHYLESTERASE/PROTEIN-GLUTAMINE GLUTAMINASE"/>
    <property type="match status" value="1"/>
</dbReference>
<feature type="active site" evidence="3 4">
    <location>
        <position position="184"/>
    </location>
</feature>
<dbReference type="GO" id="GO:0005737">
    <property type="term" value="C:cytoplasm"/>
    <property type="evidence" value="ECO:0007669"/>
    <property type="project" value="UniProtKB-SubCell"/>
</dbReference>
<dbReference type="Pfam" id="PF00072">
    <property type="entry name" value="Response_reg"/>
    <property type="match status" value="1"/>
</dbReference>
<dbReference type="InterPro" id="IPR000673">
    <property type="entry name" value="Sig_transdc_resp-reg_Me-estase"/>
</dbReference>
<dbReference type="OrthoDB" id="9793421at2"/>
<dbReference type="RefSeq" id="WP_151534223.1">
    <property type="nucleotide sequence ID" value="NZ_WBOS01000002.1"/>
</dbReference>
<comment type="similarity">
    <text evidence="3">Belongs to the CheB family.</text>
</comment>
<dbReference type="SMART" id="SM00448">
    <property type="entry name" value="REC"/>
    <property type="match status" value="1"/>
</dbReference>
<accession>A0A6L3VAF1</accession>
<dbReference type="NCBIfam" id="NF001965">
    <property type="entry name" value="PRK00742.1"/>
    <property type="match status" value="1"/>
</dbReference>
<dbReference type="GO" id="GO:0006935">
    <property type="term" value="P:chemotaxis"/>
    <property type="evidence" value="ECO:0007669"/>
    <property type="project" value="UniProtKB-UniRule"/>
</dbReference>
<evidence type="ECO:0000256" key="2">
    <source>
        <dbReference type="ARBA" id="ARBA00048267"/>
    </source>
</evidence>
<dbReference type="NCBIfam" id="NF009206">
    <property type="entry name" value="PRK12555.1"/>
    <property type="match status" value="1"/>
</dbReference>
<proteinExistence type="inferred from homology"/>
<name>A0A6L3VAF1_9BACI</name>
<dbReference type="AlphaFoldDB" id="A0A6L3VAF1"/>
<evidence type="ECO:0000259" key="7">
    <source>
        <dbReference type="PROSITE" id="PS50122"/>
    </source>
</evidence>
<gene>
    <name evidence="3" type="primary">cheB</name>
    <name evidence="8" type="ORF">F7731_07945</name>
</gene>
<dbReference type="Proteomes" id="UP000481030">
    <property type="component" value="Unassembled WGS sequence"/>
</dbReference>
<evidence type="ECO:0000259" key="6">
    <source>
        <dbReference type="PROSITE" id="PS50110"/>
    </source>
</evidence>
<organism evidence="8 9">
    <name type="scientific">Cytobacillus depressus</name>
    <dbReference type="NCBI Taxonomy" id="1602942"/>
    <lineage>
        <taxon>Bacteria</taxon>
        <taxon>Bacillati</taxon>
        <taxon>Bacillota</taxon>
        <taxon>Bacilli</taxon>
        <taxon>Bacillales</taxon>
        <taxon>Bacillaceae</taxon>
        <taxon>Cytobacillus</taxon>
    </lineage>
</organism>
<keyword evidence="3 4" id="KW-0145">Chemotaxis</keyword>
<evidence type="ECO:0000313" key="9">
    <source>
        <dbReference type="Proteomes" id="UP000481030"/>
    </source>
</evidence>
<comment type="domain">
    <text evidence="3">Contains a C-terminal catalytic domain, and an N-terminal region which modulates catalytic activity.</text>
</comment>
<dbReference type="InterPro" id="IPR001789">
    <property type="entry name" value="Sig_transdc_resp-reg_receiver"/>
</dbReference>
<evidence type="ECO:0000256" key="4">
    <source>
        <dbReference type="PROSITE-ProRule" id="PRU00050"/>
    </source>
</evidence>
<evidence type="ECO:0000313" key="8">
    <source>
        <dbReference type="EMBL" id="KAB2337529.1"/>
    </source>
</evidence>
<dbReference type="Gene3D" id="3.40.50.180">
    <property type="entry name" value="Methylesterase CheB, C-terminal domain"/>
    <property type="match status" value="1"/>
</dbReference>
<protein>
    <recommendedName>
        <fullName evidence="3">Protein-glutamate methylesterase/protein-glutamine glutaminase</fullName>
        <ecNumber evidence="3">3.1.1.61</ecNumber>
        <ecNumber evidence="3">3.5.1.44</ecNumber>
    </recommendedName>
</protein>
<feature type="domain" description="Response regulatory" evidence="6">
    <location>
        <begin position="5"/>
        <end position="122"/>
    </location>
</feature>
<feature type="active site" evidence="3 4">
    <location>
        <position position="211"/>
    </location>
</feature>
<dbReference type="SUPFAM" id="SSF52738">
    <property type="entry name" value="Methylesterase CheB, C-terminal domain"/>
    <property type="match status" value="1"/>
</dbReference>
<dbReference type="HAMAP" id="MF_00099">
    <property type="entry name" value="CheB_chemtxs"/>
    <property type="match status" value="1"/>
</dbReference>
<comment type="subcellular location">
    <subcellularLocation>
        <location evidence="3">Cytoplasm</location>
    </subcellularLocation>
</comment>
<dbReference type="EC" id="3.1.1.61" evidence="3"/>
<comment type="caution">
    <text evidence="8">The sequence shown here is derived from an EMBL/GenBank/DDBJ whole genome shotgun (WGS) entry which is preliminary data.</text>
</comment>
<keyword evidence="1 3" id="KW-0378">Hydrolase</keyword>
<dbReference type="PROSITE" id="PS50110">
    <property type="entry name" value="RESPONSE_REGULATORY"/>
    <property type="match status" value="1"/>
</dbReference>
<dbReference type="SUPFAM" id="SSF52172">
    <property type="entry name" value="CheY-like"/>
    <property type="match status" value="1"/>
</dbReference>
<dbReference type="CDD" id="cd17541">
    <property type="entry name" value="REC_CheB-like"/>
    <property type="match status" value="1"/>
</dbReference>
<dbReference type="Pfam" id="PF01339">
    <property type="entry name" value="CheB_methylest"/>
    <property type="match status" value="1"/>
</dbReference>
<keyword evidence="3" id="KW-0963">Cytoplasm</keyword>
<dbReference type="PANTHER" id="PTHR42872:SF3">
    <property type="entry name" value="PROTEIN-GLUTAMATE METHYLESTERASE_PROTEIN-GLUTAMINE GLUTAMINASE 1"/>
    <property type="match status" value="1"/>
</dbReference>
<feature type="domain" description="CheB-type methylesterase" evidence="7">
    <location>
        <begin position="172"/>
        <end position="363"/>
    </location>
</feature>
<dbReference type="GO" id="GO:0000156">
    <property type="term" value="F:phosphorelay response regulator activity"/>
    <property type="evidence" value="ECO:0007669"/>
    <property type="project" value="InterPro"/>
</dbReference>
<keyword evidence="3 5" id="KW-0597">Phosphoprotein</keyword>
<dbReference type="GO" id="GO:0008984">
    <property type="term" value="F:protein-glutamate methylesterase activity"/>
    <property type="evidence" value="ECO:0007669"/>
    <property type="project" value="UniProtKB-UniRule"/>
</dbReference>
<reference evidence="8 9" key="1">
    <citation type="journal article" date="2016" name="Antonie Van Leeuwenhoek">
        <title>Bacillus depressus sp. nov., isolated from soil of a sunflower field.</title>
        <authorList>
            <person name="Wei X."/>
            <person name="Xin D."/>
            <person name="Xin Y."/>
            <person name="Zhang H."/>
            <person name="Wang T."/>
            <person name="Zhang J."/>
        </authorList>
    </citation>
    <scope>NUCLEOTIDE SEQUENCE [LARGE SCALE GENOMIC DNA]</scope>
    <source>
        <strain evidence="8 9">BZ1</strain>
    </source>
</reference>
<comment type="PTM">
    <text evidence="3">Phosphorylated by CheA. Phosphorylation of the N-terminal regulatory domain activates the methylesterase activity.</text>
</comment>
<evidence type="ECO:0000256" key="5">
    <source>
        <dbReference type="PROSITE-ProRule" id="PRU00169"/>
    </source>
</evidence>